<evidence type="ECO:0000256" key="4">
    <source>
        <dbReference type="ARBA" id="ARBA00022692"/>
    </source>
</evidence>
<dbReference type="Pfam" id="PF00083">
    <property type="entry name" value="Sugar_tr"/>
    <property type="match status" value="1"/>
</dbReference>
<dbReference type="EMBL" id="MU856928">
    <property type="protein sequence ID" value="KAK4153840.1"/>
    <property type="molecule type" value="Genomic_DNA"/>
</dbReference>
<dbReference type="NCBIfam" id="TIGR00879">
    <property type="entry name" value="SP"/>
    <property type="match status" value="1"/>
</dbReference>
<dbReference type="GO" id="GO:0005351">
    <property type="term" value="F:carbohydrate:proton symporter activity"/>
    <property type="evidence" value="ECO:0007669"/>
    <property type="project" value="TreeGrafter"/>
</dbReference>
<dbReference type="AlphaFoldDB" id="A0AAN6VP34"/>
<feature type="transmembrane region" description="Helical" evidence="7">
    <location>
        <begin position="268"/>
        <end position="287"/>
    </location>
</feature>
<keyword evidence="5 7" id="KW-1133">Transmembrane helix</keyword>
<evidence type="ECO:0000256" key="1">
    <source>
        <dbReference type="ARBA" id="ARBA00004141"/>
    </source>
</evidence>
<dbReference type="PANTHER" id="PTHR48022">
    <property type="entry name" value="PLASTIDIC GLUCOSE TRANSPORTER 4"/>
    <property type="match status" value="1"/>
</dbReference>
<dbReference type="Gene3D" id="1.20.1250.20">
    <property type="entry name" value="MFS general substrate transporter like domains"/>
    <property type="match status" value="1"/>
</dbReference>
<dbReference type="InterPro" id="IPR003663">
    <property type="entry name" value="Sugar/inositol_transpt"/>
</dbReference>
<dbReference type="InterPro" id="IPR036259">
    <property type="entry name" value="MFS_trans_sf"/>
</dbReference>
<evidence type="ECO:0000313" key="9">
    <source>
        <dbReference type="EMBL" id="KAK4153840.1"/>
    </source>
</evidence>
<comment type="caution">
    <text evidence="9">The sequence shown here is derived from an EMBL/GenBank/DDBJ whole genome shotgun (WGS) entry which is preliminary data.</text>
</comment>
<dbReference type="InterPro" id="IPR050360">
    <property type="entry name" value="MFS_Sugar_Transporters"/>
</dbReference>
<name>A0AAN6VP34_9PEZI</name>
<dbReference type="InterPro" id="IPR005828">
    <property type="entry name" value="MFS_sugar_transport-like"/>
</dbReference>
<evidence type="ECO:0000313" key="10">
    <source>
        <dbReference type="Proteomes" id="UP001302745"/>
    </source>
</evidence>
<dbReference type="SUPFAM" id="SSF103473">
    <property type="entry name" value="MFS general substrate transporter"/>
    <property type="match status" value="1"/>
</dbReference>
<feature type="transmembrane region" description="Helical" evidence="7">
    <location>
        <begin position="518"/>
        <end position="541"/>
    </location>
</feature>
<dbReference type="Pfam" id="PF16010">
    <property type="entry name" value="CDH-cyt"/>
    <property type="match status" value="1"/>
</dbReference>
<dbReference type="Gene3D" id="2.60.40.1210">
    <property type="entry name" value="Cellobiose dehydrogenase, cytochrome domain"/>
    <property type="match status" value="1"/>
</dbReference>
<keyword evidence="6 7" id="KW-0472">Membrane</keyword>
<dbReference type="PRINTS" id="PR00171">
    <property type="entry name" value="SUGRTRNSPORT"/>
</dbReference>
<dbReference type="Proteomes" id="UP001302745">
    <property type="component" value="Unassembled WGS sequence"/>
</dbReference>
<sequence length="747" mass="80972">MRLLESVARAAAFLGLARRQFDPDSSVFKDSETGLTFASYTSDNGITFRVAIPDPVPENKIFDTVLQIVSPKTVGWAGWAWGGHMTYNPLAIAWANGTDGVVLSSRIAYGYFSPPENPDAQYTVLKTGTHVNATHWQVTAKCTGCSRWGDDDMGYTELDPQYDITMAFAYSNTHPDTPGDEATSFGIHDSLGHPIYDLASGKNADFAAKAGYNVGVLASVLVHPGFKEALHQPDAPRSGLITAIYYLGSWLSYLLFSHPVADKFGRRYAALIGMSVTCVGQALQAGASGPHALGMVIAGRIVAGMGIAIISTSVPLYQSEVAPPRQRGRYVVMNHVGFVAGLASGFWVGYAMTFWDDDRGRSAGWRYSLGGSFIPAFFFILALPFMRESPRWLVEHGKTEEALETLQFYRDGYYTSDEIRTEVAEIERSVAVFRISGLTWVSLFTDRSLFARMWRAALLQFMAQMCGATAMKYYLPALFKALGFDHRVSLLAGGIESTLKTGCTVIEMFIIDRVGRRLTLVVGAGVMAFALLINGALPLAYPNNVSRAADYTCVVFVFIYALGYSMGFGPAAWVYGSEIFPTAVRARGLSLAASCGAVGSIIVAQIWPVGIATLGSKIYFFFMAINLLSVPVIYLLYPETKGRALEDMDALFGASLGSCGNDPGVGRQGRVDIVGVDGDLAAWGVARHVLVDDSKHLLPGRLVVGEDSLGTEQAAFLASVEVELERVLGLESRICQYSKGLKEHDDT</sequence>
<evidence type="ECO:0000256" key="3">
    <source>
        <dbReference type="ARBA" id="ARBA00022448"/>
    </source>
</evidence>
<dbReference type="PANTHER" id="PTHR48022:SF14">
    <property type="entry name" value="MAJOR FACILITATOR SUPERFAMILY (MFS) PROFILE DOMAIN-CONTAINING PROTEIN-RELATED"/>
    <property type="match status" value="1"/>
</dbReference>
<dbReference type="InterPro" id="IPR015920">
    <property type="entry name" value="Cellobiose_DH-like_cyt"/>
</dbReference>
<keyword evidence="3" id="KW-0813">Transport</keyword>
<feature type="transmembrane region" description="Helical" evidence="7">
    <location>
        <begin position="293"/>
        <end position="318"/>
    </location>
</feature>
<evidence type="ECO:0000259" key="8">
    <source>
        <dbReference type="PROSITE" id="PS50850"/>
    </source>
</evidence>
<feature type="transmembrane region" description="Helical" evidence="7">
    <location>
        <begin position="588"/>
        <end position="607"/>
    </location>
</feature>
<evidence type="ECO:0000256" key="5">
    <source>
        <dbReference type="ARBA" id="ARBA00022989"/>
    </source>
</evidence>
<keyword evidence="10" id="KW-1185">Reference proteome</keyword>
<feature type="transmembrane region" description="Helical" evidence="7">
    <location>
        <begin position="364"/>
        <end position="383"/>
    </location>
</feature>
<feature type="domain" description="Major facilitator superfamily (MFS) profile" evidence="8">
    <location>
        <begin position="199"/>
        <end position="641"/>
    </location>
</feature>
<organism evidence="9 10">
    <name type="scientific">Chaetomidium leptoderma</name>
    <dbReference type="NCBI Taxonomy" id="669021"/>
    <lineage>
        <taxon>Eukaryota</taxon>
        <taxon>Fungi</taxon>
        <taxon>Dikarya</taxon>
        <taxon>Ascomycota</taxon>
        <taxon>Pezizomycotina</taxon>
        <taxon>Sordariomycetes</taxon>
        <taxon>Sordariomycetidae</taxon>
        <taxon>Sordariales</taxon>
        <taxon>Chaetomiaceae</taxon>
        <taxon>Chaetomidium</taxon>
    </lineage>
</organism>
<evidence type="ECO:0000256" key="2">
    <source>
        <dbReference type="ARBA" id="ARBA00010992"/>
    </source>
</evidence>
<dbReference type="PROSITE" id="PS50850">
    <property type="entry name" value="MFS"/>
    <property type="match status" value="1"/>
</dbReference>
<dbReference type="GO" id="GO:0016020">
    <property type="term" value="C:membrane"/>
    <property type="evidence" value="ECO:0007669"/>
    <property type="project" value="UniProtKB-SubCell"/>
</dbReference>
<feature type="transmembrane region" description="Helical" evidence="7">
    <location>
        <begin position="553"/>
        <end position="576"/>
    </location>
</feature>
<accession>A0AAN6VP34</accession>
<dbReference type="FunFam" id="1.20.1250.20:FF:000134">
    <property type="entry name" value="MFS sugar transporter protein"/>
    <property type="match status" value="1"/>
</dbReference>
<keyword evidence="4 7" id="KW-0812">Transmembrane</keyword>
<evidence type="ECO:0000256" key="6">
    <source>
        <dbReference type="ARBA" id="ARBA00023136"/>
    </source>
</evidence>
<protein>
    <recommendedName>
        <fullName evidence="8">Major facilitator superfamily (MFS) profile domain-containing protein</fullName>
    </recommendedName>
</protein>
<evidence type="ECO:0000256" key="7">
    <source>
        <dbReference type="SAM" id="Phobius"/>
    </source>
</evidence>
<feature type="transmembrane region" description="Helical" evidence="7">
    <location>
        <begin position="330"/>
        <end position="352"/>
    </location>
</feature>
<feature type="transmembrane region" description="Helical" evidence="7">
    <location>
        <begin position="619"/>
        <end position="637"/>
    </location>
</feature>
<dbReference type="SUPFAM" id="SSF49344">
    <property type="entry name" value="CBD9-like"/>
    <property type="match status" value="1"/>
</dbReference>
<dbReference type="CDD" id="cd09630">
    <property type="entry name" value="CDH_like_cytochrome"/>
    <property type="match status" value="1"/>
</dbReference>
<proteinExistence type="inferred from homology"/>
<comment type="similarity">
    <text evidence="2">Belongs to the major facilitator superfamily. Sugar transporter (TC 2.A.1.1) family.</text>
</comment>
<feature type="transmembrane region" description="Helical" evidence="7">
    <location>
        <begin position="238"/>
        <end position="256"/>
    </location>
</feature>
<comment type="subcellular location">
    <subcellularLocation>
        <location evidence="1">Membrane</location>
        <topology evidence="1">Multi-pass membrane protein</topology>
    </subcellularLocation>
</comment>
<reference evidence="9" key="2">
    <citation type="submission" date="2023-05" db="EMBL/GenBank/DDBJ databases">
        <authorList>
            <consortium name="Lawrence Berkeley National Laboratory"/>
            <person name="Steindorff A."/>
            <person name="Hensen N."/>
            <person name="Bonometti L."/>
            <person name="Westerberg I."/>
            <person name="Brannstrom I.O."/>
            <person name="Guillou S."/>
            <person name="Cros-Aarteil S."/>
            <person name="Calhoun S."/>
            <person name="Haridas S."/>
            <person name="Kuo A."/>
            <person name="Mondo S."/>
            <person name="Pangilinan J."/>
            <person name="Riley R."/>
            <person name="Labutti K."/>
            <person name="Andreopoulos B."/>
            <person name="Lipzen A."/>
            <person name="Chen C."/>
            <person name="Yanf M."/>
            <person name="Daum C."/>
            <person name="Ng V."/>
            <person name="Clum A."/>
            <person name="Ohm R."/>
            <person name="Martin F."/>
            <person name="Silar P."/>
            <person name="Natvig D."/>
            <person name="Lalanne C."/>
            <person name="Gautier V."/>
            <person name="Ament-Velasquez S.L."/>
            <person name="Kruys A."/>
            <person name="Hutchinson M.I."/>
            <person name="Powell A.J."/>
            <person name="Barry K."/>
            <person name="Miller A.N."/>
            <person name="Grigoriev I.V."/>
            <person name="Debuchy R."/>
            <person name="Gladieux P."/>
            <person name="Thoren M.H."/>
            <person name="Johannesson H."/>
        </authorList>
    </citation>
    <scope>NUCLEOTIDE SEQUENCE</scope>
    <source>
        <strain evidence="9">CBS 538.74</strain>
    </source>
</reference>
<dbReference type="InterPro" id="IPR020846">
    <property type="entry name" value="MFS_dom"/>
</dbReference>
<gene>
    <name evidence="9" type="ORF">C8A00DRAFT_43287</name>
</gene>
<reference evidence="9" key="1">
    <citation type="journal article" date="2023" name="Mol. Phylogenet. Evol.">
        <title>Genome-scale phylogeny and comparative genomics of the fungal order Sordariales.</title>
        <authorList>
            <person name="Hensen N."/>
            <person name="Bonometti L."/>
            <person name="Westerberg I."/>
            <person name="Brannstrom I.O."/>
            <person name="Guillou S."/>
            <person name="Cros-Aarteil S."/>
            <person name="Calhoun S."/>
            <person name="Haridas S."/>
            <person name="Kuo A."/>
            <person name="Mondo S."/>
            <person name="Pangilinan J."/>
            <person name="Riley R."/>
            <person name="LaButti K."/>
            <person name="Andreopoulos B."/>
            <person name="Lipzen A."/>
            <person name="Chen C."/>
            <person name="Yan M."/>
            <person name="Daum C."/>
            <person name="Ng V."/>
            <person name="Clum A."/>
            <person name="Steindorff A."/>
            <person name="Ohm R.A."/>
            <person name="Martin F."/>
            <person name="Silar P."/>
            <person name="Natvig D.O."/>
            <person name="Lalanne C."/>
            <person name="Gautier V."/>
            <person name="Ament-Velasquez S.L."/>
            <person name="Kruys A."/>
            <person name="Hutchinson M.I."/>
            <person name="Powell A.J."/>
            <person name="Barry K."/>
            <person name="Miller A.N."/>
            <person name="Grigoriev I.V."/>
            <person name="Debuchy R."/>
            <person name="Gladieux P."/>
            <person name="Hiltunen Thoren M."/>
            <person name="Johannesson H."/>
        </authorList>
    </citation>
    <scope>NUCLEOTIDE SEQUENCE</scope>
    <source>
        <strain evidence="9">CBS 538.74</strain>
    </source>
</reference>